<keyword evidence="1" id="KW-0812">Transmembrane</keyword>
<keyword evidence="1" id="KW-1133">Transmembrane helix</keyword>
<comment type="caution">
    <text evidence="2">The sequence shown here is derived from an EMBL/GenBank/DDBJ whole genome shotgun (WGS) entry which is preliminary data.</text>
</comment>
<feature type="transmembrane region" description="Helical" evidence="1">
    <location>
        <begin position="136"/>
        <end position="160"/>
    </location>
</feature>
<organism evidence="2 3">
    <name type="scientific">Fistulifera solaris</name>
    <name type="common">Oleaginous diatom</name>
    <dbReference type="NCBI Taxonomy" id="1519565"/>
    <lineage>
        <taxon>Eukaryota</taxon>
        <taxon>Sar</taxon>
        <taxon>Stramenopiles</taxon>
        <taxon>Ochrophyta</taxon>
        <taxon>Bacillariophyta</taxon>
        <taxon>Bacillariophyceae</taxon>
        <taxon>Bacillariophycidae</taxon>
        <taxon>Naviculales</taxon>
        <taxon>Naviculaceae</taxon>
        <taxon>Fistulifera</taxon>
    </lineage>
</organism>
<sequence>MAKSAPNSFRLLMASNLFFLLASILYCISSGLQLQNINNKDETIESGDSRGLLFAGAFCFVIVGAFDYYNHRPRTWLHLTLIFAGVFGCISAVAEPKSNTSVAFNWASTHFYLLEALQLLYRNVKKRKDESQTIRGLRLVADVEFFLGAVLDICLSYVHIARKDEETSITAMKTDLVSCMFWLIAALLTNALCLYVGKDGVKVPKEETATMSLAMNGGETTTGSFQADMT</sequence>
<dbReference type="AlphaFoldDB" id="A0A1Z5JHW6"/>
<dbReference type="OrthoDB" id="10650571at2759"/>
<accession>A0A1Z5JHW6</accession>
<dbReference type="EMBL" id="BDSP01000071">
    <property type="protein sequence ID" value="GAX13607.1"/>
    <property type="molecule type" value="Genomic_DNA"/>
</dbReference>
<feature type="transmembrane region" description="Helical" evidence="1">
    <location>
        <begin position="51"/>
        <end position="69"/>
    </location>
</feature>
<keyword evidence="1" id="KW-0472">Membrane</keyword>
<reference evidence="2 3" key="1">
    <citation type="journal article" date="2015" name="Plant Cell">
        <title>Oil accumulation by the oleaginous diatom Fistulifera solaris as revealed by the genome and transcriptome.</title>
        <authorList>
            <person name="Tanaka T."/>
            <person name="Maeda Y."/>
            <person name="Veluchamy A."/>
            <person name="Tanaka M."/>
            <person name="Abida H."/>
            <person name="Marechal E."/>
            <person name="Bowler C."/>
            <person name="Muto M."/>
            <person name="Sunaga Y."/>
            <person name="Tanaka M."/>
            <person name="Yoshino T."/>
            <person name="Taniguchi T."/>
            <person name="Fukuda Y."/>
            <person name="Nemoto M."/>
            <person name="Matsumoto M."/>
            <person name="Wong P.S."/>
            <person name="Aburatani S."/>
            <person name="Fujibuchi W."/>
        </authorList>
    </citation>
    <scope>NUCLEOTIDE SEQUENCE [LARGE SCALE GENOMIC DNA]</scope>
    <source>
        <strain evidence="2 3">JPCC DA0580</strain>
    </source>
</reference>
<protein>
    <submittedName>
        <fullName evidence="2">Uncharacterized protein</fullName>
    </submittedName>
</protein>
<proteinExistence type="predicted"/>
<feature type="transmembrane region" description="Helical" evidence="1">
    <location>
        <begin position="76"/>
        <end position="94"/>
    </location>
</feature>
<name>A0A1Z5JHW6_FISSO</name>
<evidence type="ECO:0000313" key="3">
    <source>
        <dbReference type="Proteomes" id="UP000198406"/>
    </source>
</evidence>
<evidence type="ECO:0000256" key="1">
    <source>
        <dbReference type="SAM" id="Phobius"/>
    </source>
</evidence>
<feature type="transmembrane region" description="Helical" evidence="1">
    <location>
        <begin position="180"/>
        <end position="197"/>
    </location>
</feature>
<dbReference type="InParanoid" id="A0A1Z5JHW6"/>
<dbReference type="Proteomes" id="UP000198406">
    <property type="component" value="Unassembled WGS sequence"/>
</dbReference>
<evidence type="ECO:0000313" key="2">
    <source>
        <dbReference type="EMBL" id="GAX13607.1"/>
    </source>
</evidence>
<keyword evidence="3" id="KW-1185">Reference proteome</keyword>
<gene>
    <name evidence="2" type="ORF">FisN_14Lh388</name>
</gene>